<dbReference type="GO" id="GO:0004632">
    <property type="term" value="F:phosphopantothenate--cysteine ligase activity"/>
    <property type="evidence" value="ECO:0007669"/>
    <property type="project" value="UniProtKB-UniRule"/>
</dbReference>
<dbReference type="SUPFAM" id="SSF52507">
    <property type="entry name" value="Homo-oligomeric flavin-containing Cys decarboxylases, HFCD"/>
    <property type="match status" value="1"/>
</dbReference>
<keyword evidence="3" id="KW-0479">Metal-binding</keyword>
<feature type="binding site" evidence="3">
    <location>
        <begin position="309"/>
        <end position="312"/>
    </location>
    <ligand>
        <name>CTP</name>
        <dbReference type="ChEBI" id="CHEBI:37563"/>
    </ligand>
</feature>
<comment type="cofactor">
    <cofactor evidence="3">
        <name>Mg(2+)</name>
        <dbReference type="ChEBI" id="CHEBI:18420"/>
    </cofactor>
</comment>
<comment type="pathway">
    <text evidence="3 4">Cofactor biosynthesis; coenzyme A biosynthesis; CoA from (R)-pantothenate: step 2/5.</text>
</comment>
<dbReference type="InterPro" id="IPR035929">
    <property type="entry name" value="CoaB-like_sf"/>
</dbReference>
<comment type="catalytic activity">
    <reaction evidence="3 4">
        <text>(R)-4'-phosphopantothenate + L-cysteine + CTP = N-[(R)-4-phosphopantothenoyl]-L-cysteine + CMP + diphosphate + H(+)</text>
        <dbReference type="Rhea" id="RHEA:19397"/>
        <dbReference type="ChEBI" id="CHEBI:10986"/>
        <dbReference type="ChEBI" id="CHEBI:15378"/>
        <dbReference type="ChEBI" id="CHEBI:33019"/>
        <dbReference type="ChEBI" id="CHEBI:35235"/>
        <dbReference type="ChEBI" id="CHEBI:37563"/>
        <dbReference type="ChEBI" id="CHEBI:59458"/>
        <dbReference type="ChEBI" id="CHEBI:60377"/>
        <dbReference type="EC" id="6.3.2.5"/>
    </reaction>
</comment>
<comment type="catalytic activity">
    <reaction evidence="3 4">
        <text>N-[(R)-4-phosphopantothenoyl]-L-cysteine + H(+) = (R)-4'-phosphopantetheine + CO2</text>
        <dbReference type="Rhea" id="RHEA:16793"/>
        <dbReference type="ChEBI" id="CHEBI:15378"/>
        <dbReference type="ChEBI" id="CHEBI:16526"/>
        <dbReference type="ChEBI" id="CHEBI:59458"/>
        <dbReference type="ChEBI" id="CHEBI:61723"/>
        <dbReference type="EC" id="4.1.1.36"/>
    </reaction>
</comment>
<protein>
    <recommendedName>
        <fullName evidence="3">Coenzyme A biosynthesis bifunctional protein CoaBC</fullName>
    </recommendedName>
    <alternativeName>
        <fullName evidence="3">DNA/pantothenate metabolism flavoprotein</fullName>
    </alternativeName>
    <alternativeName>
        <fullName evidence="3">Phosphopantothenoylcysteine synthetase/decarboxylase</fullName>
        <shortName evidence="3">PPCS-PPCDC</shortName>
    </alternativeName>
    <domain>
        <recommendedName>
            <fullName evidence="3">Phosphopantothenoylcysteine decarboxylase</fullName>
            <shortName evidence="3">PPC decarboxylase</shortName>
            <shortName evidence="3">PPC-DC</shortName>
            <ecNumber evidence="3">4.1.1.36</ecNumber>
        </recommendedName>
        <alternativeName>
            <fullName evidence="3">CoaC</fullName>
        </alternativeName>
    </domain>
    <domain>
        <recommendedName>
            <fullName evidence="3">Phosphopantothenate--cysteine ligase</fullName>
            <ecNumber evidence="3">6.3.2.5</ecNumber>
        </recommendedName>
        <alternativeName>
            <fullName evidence="3">CoaB</fullName>
        </alternativeName>
        <alternativeName>
            <fullName evidence="3">Phosphopantothenoylcysteine synthetase</fullName>
            <shortName evidence="3">PPC synthetase</shortName>
            <shortName evidence="3">PPC-S</shortName>
        </alternativeName>
    </domain>
</protein>
<dbReference type="GO" id="GO:0015941">
    <property type="term" value="P:pantothenate catabolic process"/>
    <property type="evidence" value="ECO:0007669"/>
    <property type="project" value="InterPro"/>
</dbReference>
<feature type="binding site" evidence="3">
    <location>
        <position position="341"/>
    </location>
    <ligand>
        <name>CTP</name>
        <dbReference type="ChEBI" id="CHEBI:37563"/>
    </ligand>
</feature>
<evidence type="ECO:0000313" key="7">
    <source>
        <dbReference type="EMBL" id="NQV64106.1"/>
    </source>
</evidence>
<comment type="caution">
    <text evidence="3">Lacks conserved residue(s) required for the propagation of feature annotation.</text>
</comment>
<dbReference type="Proteomes" id="UP000754644">
    <property type="component" value="Unassembled WGS sequence"/>
</dbReference>
<keyword evidence="3" id="KW-0460">Magnesium</keyword>
<comment type="similarity">
    <text evidence="3 4">In the N-terminal section; belongs to the HFCD (homo-oligomeric flavin containing Cys decarboxylase) superfamily.</text>
</comment>
<proteinExistence type="inferred from homology"/>
<organism evidence="7 8">
    <name type="scientific">SAR86 cluster bacterium</name>
    <dbReference type="NCBI Taxonomy" id="2030880"/>
    <lineage>
        <taxon>Bacteria</taxon>
        <taxon>Pseudomonadati</taxon>
        <taxon>Pseudomonadota</taxon>
        <taxon>Gammaproteobacteria</taxon>
        <taxon>SAR86 cluster</taxon>
    </lineage>
</organism>
<evidence type="ECO:0000256" key="3">
    <source>
        <dbReference type="HAMAP-Rule" id="MF_02225"/>
    </source>
</evidence>
<dbReference type="PANTHER" id="PTHR14359:SF6">
    <property type="entry name" value="PHOSPHOPANTOTHENOYLCYSTEINE DECARBOXYLASE"/>
    <property type="match status" value="1"/>
</dbReference>
<dbReference type="AlphaFoldDB" id="A0A972VUX5"/>
<keyword evidence="2 3" id="KW-0456">Lyase</keyword>
<accession>A0A972VUX5</accession>
<keyword evidence="3" id="KW-0511">Multifunctional enzyme</keyword>
<feature type="active site" description="Proton donor" evidence="3">
    <location>
        <position position="159"/>
    </location>
</feature>
<keyword evidence="3 4" id="KW-0288">FMN</keyword>
<keyword evidence="3 4" id="KW-0436">Ligase</keyword>
<dbReference type="Gene3D" id="3.40.50.10300">
    <property type="entry name" value="CoaB-like"/>
    <property type="match status" value="1"/>
</dbReference>
<dbReference type="EC" id="4.1.1.36" evidence="3"/>
<dbReference type="GO" id="GO:0015937">
    <property type="term" value="P:coenzyme A biosynthetic process"/>
    <property type="evidence" value="ECO:0007669"/>
    <property type="project" value="UniProtKB-UniRule"/>
</dbReference>
<dbReference type="NCBIfam" id="TIGR00521">
    <property type="entry name" value="coaBC_dfp"/>
    <property type="match status" value="1"/>
</dbReference>
<dbReference type="GO" id="GO:0004633">
    <property type="term" value="F:phosphopantothenoylcysteine decarboxylase activity"/>
    <property type="evidence" value="ECO:0007669"/>
    <property type="project" value="UniProtKB-UniRule"/>
</dbReference>
<dbReference type="Pfam" id="PF02441">
    <property type="entry name" value="Flavoprotein"/>
    <property type="match status" value="1"/>
</dbReference>
<comment type="cofactor">
    <cofactor evidence="3">
        <name>FMN</name>
        <dbReference type="ChEBI" id="CHEBI:58210"/>
    </cofactor>
    <text evidence="3">Binds 1 FMN per subunit.</text>
</comment>
<dbReference type="InterPro" id="IPR036551">
    <property type="entry name" value="Flavin_trans-like"/>
</dbReference>
<comment type="function">
    <text evidence="3">Catalyzes two sequential steps in the biosynthesis of coenzyme A. In the first step cysteine is conjugated to 4'-phosphopantothenate to form 4-phosphopantothenoylcysteine. In the second step the latter compound is decarboxylated to form 4'-phosphopantotheine.</text>
</comment>
<feature type="region of interest" description="Phosphopantothenate--cysteine ligase" evidence="3">
    <location>
        <begin position="191"/>
        <end position="407"/>
    </location>
</feature>
<reference evidence="7" key="1">
    <citation type="submission" date="2020-05" db="EMBL/GenBank/DDBJ databases">
        <title>Sulfur intermediates as new biogeochemical hubs in an aquatic model microbial ecosystem.</title>
        <authorList>
            <person name="Vigneron A."/>
        </authorList>
    </citation>
    <scope>NUCLEOTIDE SEQUENCE</scope>
    <source>
        <strain evidence="7">Bin.250</strain>
    </source>
</reference>
<comment type="pathway">
    <text evidence="3 4">Cofactor biosynthesis; coenzyme A biosynthesis; CoA from (R)-pantothenate: step 3/5.</text>
</comment>
<feature type="binding site" evidence="3">
    <location>
        <position position="279"/>
    </location>
    <ligand>
        <name>CTP</name>
        <dbReference type="ChEBI" id="CHEBI:37563"/>
    </ligand>
</feature>
<evidence type="ECO:0000259" key="6">
    <source>
        <dbReference type="Pfam" id="PF04127"/>
    </source>
</evidence>
<dbReference type="SUPFAM" id="SSF102645">
    <property type="entry name" value="CoaB-like"/>
    <property type="match status" value="1"/>
</dbReference>
<evidence type="ECO:0000259" key="5">
    <source>
        <dbReference type="Pfam" id="PF02441"/>
    </source>
</evidence>
<dbReference type="GO" id="GO:0046872">
    <property type="term" value="F:metal ion binding"/>
    <property type="evidence" value="ECO:0007669"/>
    <property type="project" value="UniProtKB-KW"/>
</dbReference>
<keyword evidence="1 3" id="KW-0210">Decarboxylase</keyword>
<evidence type="ECO:0000256" key="2">
    <source>
        <dbReference type="ARBA" id="ARBA00023239"/>
    </source>
</evidence>
<evidence type="ECO:0000256" key="4">
    <source>
        <dbReference type="RuleBase" id="RU364078"/>
    </source>
</evidence>
<dbReference type="EC" id="6.3.2.5" evidence="3"/>
<comment type="function">
    <text evidence="4">Catalyzes two steps in the biosynthesis of coenzyme A. In the first step cysteine is conjugated to 4'-phosphopantothenate to form 4-phosphopantothenoylcysteine, in the latter compound is decarboxylated to form 4'-phosphopantotheine.</text>
</comment>
<feature type="binding site" evidence="3">
    <location>
        <position position="327"/>
    </location>
    <ligand>
        <name>CTP</name>
        <dbReference type="ChEBI" id="CHEBI:37563"/>
    </ligand>
</feature>
<dbReference type="InterPro" id="IPR003382">
    <property type="entry name" value="Flavoprotein"/>
</dbReference>
<feature type="domain" description="DNA/pantothenate metabolism flavoprotein C-terminal" evidence="6">
    <location>
        <begin position="186"/>
        <end position="398"/>
    </location>
</feature>
<dbReference type="HAMAP" id="MF_02225">
    <property type="entry name" value="CoaBC"/>
    <property type="match status" value="1"/>
</dbReference>
<feature type="region of interest" description="Phosphopantothenoylcysteine decarboxylase" evidence="3">
    <location>
        <begin position="1"/>
        <end position="190"/>
    </location>
</feature>
<feature type="domain" description="Flavoprotein" evidence="5">
    <location>
        <begin position="7"/>
        <end position="176"/>
    </location>
</feature>
<evidence type="ECO:0000256" key="1">
    <source>
        <dbReference type="ARBA" id="ARBA00022793"/>
    </source>
</evidence>
<dbReference type="Pfam" id="PF04127">
    <property type="entry name" value="DFP"/>
    <property type="match status" value="1"/>
</dbReference>
<dbReference type="InterPro" id="IPR005252">
    <property type="entry name" value="CoaBC"/>
</dbReference>
<sequence>MKNLQNKHILLGVTGGIAAYKGAELIRRLQDSGAEVRVVMTRAATEFITPLTMQALSGFPVSLDLLDTETESVMGHIELARWADLVLVAPASANFLAGLRQGRGDDLLTTLCLAATCPIAVAPAMNQAMWGNVATQENCAGLRRNGVIFFGPDEGLQACGEIGQGRLLDVAHIVEHTCAIFPSNLLTGKTVMITAGPTREAIDPVRYISNHSSGKQGYALAEAAVEAGAKVLLISGPVALAVPDRVTVINVVSADDMYAAVMENITECDIFIGVAAVADFKPVAAAVQKIKKQHDTEPRTMTLTLVENPDIIASVAALPTPPFLVGFAAETENLLTYASEKLNRKGLDLIVANDVADSRIGFNSDNNGTTIISKDKVTPLAVASKRQVSVQIIQVIADLLNTRELSK</sequence>
<dbReference type="GO" id="GO:0071513">
    <property type="term" value="C:phosphopantothenoylcysteine decarboxylase complex"/>
    <property type="evidence" value="ECO:0007669"/>
    <property type="project" value="TreeGrafter"/>
</dbReference>
<name>A0A972VUX5_9GAMM</name>
<keyword evidence="3 4" id="KW-0285">Flavoprotein</keyword>
<feature type="binding site" evidence="3">
    <location>
        <position position="345"/>
    </location>
    <ligand>
        <name>CTP</name>
        <dbReference type="ChEBI" id="CHEBI:37563"/>
    </ligand>
</feature>
<dbReference type="InterPro" id="IPR007085">
    <property type="entry name" value="DNA/pantothenate-metab_flavo_C"/>
</dbReference>
<feature type="binding site" evidence="3">
    <location>
        <position position="289"/>
    </location>
    <ligand>
        <name>CTP</name>
        <dbReference type="ChEBI" id="CHEBI:37563"/>
    </ligand>
</feature>
<comment type="caution">
    <text evidence="7">The sequence shown here is derived from an EMBL/GenBank/DDBJ whole genome shotgun (WGS) entry which is preliminary data.</text>
</comment>
<dbReference type="PANTHER" id="PTHR14359">
    <property type="entry name" value="HOMO-OLIGOMERIC FLAVIN CONTAINING CYS DECARBOXYLASE FAMILY"/>
    <property type="match status" value="1"/>
</dbReference>
<dbReference type="Gene3D" id="3.40.50.1950">
    <property type="entry name" value="Flavin prenyltransferase-like"/>
    <property type="match status" value="1"/>
</dbReference>
<comment type="similarity">
    <text evidence="3 4">In the C-terminal section; belongs to the PPC synthetase family.</text>
</comment>
<gene>
    <name evidence="3 7" type="primary">coaBC</name>
    <name evidence="7" type="ORF">HQ497_01970</name>
</gene>
<evidence type="ECO:0000313" key="8">
    <source>
        <dbReference type="Proteomes" id="UP000754644"/>
    </source>
</evidence>
<dbReference type="EMBL" id="JABMOJ010000068">
    <property type="protein sequence ID" value="NQV64106.1"/>
    <property type="molecule type" value="Genomic_DNA"/>
</dbReference>
<dbReference type="GO" id="GO:0010181">
    <property type="term" value="F:FMN binding"/>
    <property type="evidence" value="ECO:0007669"/>
    <property type="project" value="UniProtKB-UniRule"/>
</dbReference>